<dbReference type="PaxDb" id="4565-Traes_3B_FEAE9F5FF.1"/>
<dbReference type="Gramene" id="TraesJAG3B03G01771880.1">
    <property type="protein sequence ID" value="TraesJAG3B03G01771880.1"/>
    <property type="gene ID" value="TraesJAG3B03G01771880"/>
</dbReference>
<dbReference type="Gramene" id="TraesCLE_scaffold_166142_01G000100.1">
    <property type="protein sequence ID" value="TraesCLE_scaffold_166142_01G000100.1"/>
    <property type="gene ID" value="TraesCLE_scaffold_166142_01G000100"/>
</dbReference>
<dbReference type="Gramene" id="TraesMAC3B03G01764490.1">
    <property type="protein sequence ID" value="TraesMAC3B03G01764490.1"/>
    <property type="gene ID" value="TraesMAC3B03G01764490"/>
</dbReference>
<dbReference type="EC" id="3.2.1.39" evidence="7"/>
<protein>
    <submittedName>
        <fullName evidence="7">Endo-beta-1,3-glucanase</fullName>
        <ecNumber evidence="7">3.2.1.39</ecNumber>
    </submittedName>
</protein>
<evidence type="ECO:0000256" key="3">
    <source>
        <dbReference type="ARBA" id="ARBA00023295"/>
    </source>
</evidence>
<dbReference type="Pfam" id="PF00332">
    <property type="entry name" value="Glyco_hydro_17"/>
    <property type="match status" value="1"/>
</dbReference>
<name>A0A3B6FX58_WHEAT</name>
<feature type="chain" id="PRO_5044592586" evidence="6">
    <location>
        <begin position="23"/>
        <end position="336"/>
    </location>
</feature>
<dbReference type="SMR" id="A0A3B6FX58"/>
<dbReference type="Gramene" id="TraesKAR3B01G0518860.1">
    <property type="protein sequence ID" value="cds.TraesKAR3B01G0518860.1"/>
    <property type="gene ID" value="TraesKAR3B01G0518860"/>
</dbReference>
<dbReference type="Gramene" id="TraesWEE_scaffold_173301_01G000100.1">
    <property type="protein sequence ID" value="TraesWEE_scaffold_173301_01G000100.1"/>
    <property type="gene ID" value="TraesWEE_scaffold_173301_01G000100"/>
</dbReference>
<dbReference type="InterPro" id="IPR000490">
    <property type="entry name" value="Glyco_hydro_17"/>
</dbReference>
<comment type="similarity">
    <text evidence="1 4">Belongs to the glycosyl hydrolase 17 family.</text>
</comment>
<dbReference type="Gramene" id="TraesJUL3B03G01779440.1">
    <property type="protein sequence ID" value="TraesJUL3B03G01779440.1"/>
    <property type="gene ID" value="TraesJUL3B03G01779440"/>
</dbReference>
<proteinExistence type="evidence at transcript level"/>
<dbReference type="Gramene" id="TraesPARA_EIv1.0_0918710.1">
    <property type="protein sequence ID" value="TraesPARA_EIv1.0_0918710.1.CDS"/>
    <property type="gene ID" value="TraesPARA_EIv1.0_0918710"/>
</dbReference>
<dbReference type="Gramene" id="TraesROB_scaffold_125705_01G000100.1">
    <property type="protein sequence ID" value="TraesROB_scaffold_125705_01G000100.1"/>
    <property type="gene ID" value="TraesROB_scaffold_125705_01G000100"/>
</dbReference>
<sequence>MELLKMARQRTLAMALVVGVLASITVDEVQSIGVCNGKVGDNLPSRAEVVRLYKSLGIAGMRIYEPEPETLLALDGTEIDLIMDVGGSFAAIASDPAAAAGWIRDNVLAFPGVRIKYIVAGNEVEGSDTSNILQAMTNLNAALGAASRTDVKVSTAVKMSVLGSSSPPSEGVFKDAYMTEVAKMLKATGAPLLANVYPYFAKRDTPDIDLNFALFQQSTSTVSDSGLTYTNLFDAMVDAIYSALEKAGAPGVPIVVSESGWPSAGDDLATIANAQAYNQGLIDHVVKGTPKRPVPLGTFIFAMFNENQKGGAVTEKNFGLFNGPDKTPVYPIKFNN</sequence>
<dbReference type="InterPro" id="IPR017853">
    <property type="entry name" value="GH"/>
</dbReference>
<organism evidence="7">
    <name type="scientific">Triticum aestivum</name>
    <name type="common">Wheat</name>
    <dbReference type="NCBI Taxonomy" id="4565"/>
    <lineage>
        <taxon>Eukaryota</taxon>
        <taxon>Viridiplantae</taxon>
        <taxon>Streptophyta</taxon>
        <taxon>Embryophyta</taxon>
        <taxon>Tracheophyta</taxon>
        <taxon>Spermatophyta</taxon>
        <taxon>Magnoliopsida</taxon>
        <taxon>Liliopsida</taxon>
        <taxon>Poales</taxon>
        <taxon>Poaceae</taxon>
        <taxon>BOP clade</taxon>
        <taxon>Pooideae</taxon>
        <taxon>Triticodae</taxon>
        <taxon>Triticeae</taxon>
        <taxon>Triticinae</taxon>
        <taxon>Triticum</taxon>
    </lineage>
</organism>
<dbReference type="GO" id="GO:0042973">
    <property type="term" value="F:glucan endo-1,3-beta-D-glucosidase activity"/>
    <property type="evidence" value="ECO:0007669"/>
    <property type="project" value="UniProtKB-EC"/>
</dbReference>
<dbReference type="OMA" id="RIKYIVA"/>
<dbReference type="Gramene" id="TraesNOR3B03G01788790.1">
    <property type="protein sequence ID" value="TraesNOR3B03G01788790.1"/>
    <property type="gene ID" value="TraesNOR3B03G01788790"/>
</dbReference>
<reference evidence="7" key="1">
    <citation type="journal article" date="2006" name="Plant Physiol. Biochem.">
        <title>Cloning and characterization of six highly similar endo-1,3-beta-glucanase genes in hexaploid wheat.</title>
        <authorList>
            <person name="Higa-Nishiyama A."/>
            <person name="Ohsato S."/>
            <person name="Banno S."/>
            <person name="Woo S.H."/>
            <person name="Fujimura M."/>
            <person name="Yamaguchi I."/>
            <person name="Kimura M."/>
        </authorList>
    </citation>
    <scope>NUCLEOTIDE SEQUENCE</scope>
</reference>
<reference evidence="8" key="2">
    <citation type="journal article" date="2017" name="Gigascience">
        <title>The first near-complete assembly of the hexaploid bread wheat genome, Triticum aestivum.</title>
        <authorList>
            <person name="Zimin A.V."/>
            <person name="Puiu D."/>
            <person name="Hall R."/>
            <person name="Kingan S."/>
            <person name="Clavijo B.J."/>
            <person name="Salzberg S.L."/>
        </authorList>
    </citation>
    <scope>NUCLEOTIDE SEQUENCE</scope>
    <source>
        <tissue evidence="8">Leaf</tissue>
    </source>
</reference>
<dbReference type="eggNOG" id="ENOG502QQ3M">
    <property type="taxonomic scope" value="Eukaryota"/>
</dbReference>
<reference evidence="8" key="3">
    <citation type="submission" date="2020-03" db="EMBL/GenBank/DDBJ databases">
        <title>The second near-complete assembly of the hexaploid bread wheat (Triticum aestivum) genome.</title>
        <authorList>
            <person name="Zimin A.V."/>
            <person name="Puiu D."/>
            <person name="Shumante A."/>
            <person name="Alonge M."/>
            <person name="Salzberg S.L."/>
        </authorList>
    </citation>
    <scope>NUCLEOTIDE SEQUENCE</scope>
    <source>
        <tissue evidence="8">Leaf</tissue>
    </source>
</reference>
<dbReference type="FunFam" id="3.20.20.80:FF:000010">
    <property type="entry name" value="glucan endo-1,3-beta-glucosidase, basic"/>
    <property type="match status" value="1"/>
</dbReference>
<dbReference type="Proteomes" id="UP000815260">
    <property type="component" value="Chromosome 3B"/>
</dbReference>
<dbReference type="InterPro" id="IPR044965">
    <property type="entry name" value="Glyco_hydro_17_plant"/>
</dbReference>
<dbReference type="EMBL" id="AB244639">
    <property type="protein sequence ID" value="BAE96091.2"/>
    <property type="molecule type" value="mRNA"/>
</dbReference>
<dbReference type="GO" id="GO:0005975">
    <property type="term" value="P:carbohydrate metabolic process"/>
    <property type="evidence" value="ECO:0007669"/>
    <property type="project" value="InterPro"/>
</dbReference>
<dbReference type="Gramene" id="TraesLAC3B03G01705640.1">
    <property type="protein sequence ID" value="TraesLAC3B03G01705640.1"/>
    <property type="gene ID" value="TraesLAC3B03G01705640"/>
</dbReference>
<feature type="signal peptide" evidence="6">
    <location>
        <begin position="1"/>
        <end position="22"/>
    </location>
</feature>
<evidence type="ECO:0000313" key="8">
    <source>
        <dbReference type="EMBL" id="KAF7033098.1"/>
    </source>
</evidence>
<keyword evidence="3 5" id="KW-0326">Glycosidase</keyword>
<keyword evidence="6" id="KW-0732">Signal</keyword>
<gene>
    <name evidence="7" type="primary">TaGlb2c</name>
    <name evidence="8" type="ORF">CFC21_044224</name>
</gene>
<evidence type="ECO:0000256" key="2">
    <source>
        <dbReference type="ARBA" id="ARBA00022801"/>
    </source>
</evidence>
<dbReference type="Gramene" id="TraesCS3B03G1317700.1">
    <property type="protein sequence ID" value="TraesCS3B03G1317700.1.CDS"/>
    <property type="gene ID" value="TraesCS3B03G1317700"/>
</dbReference>
<evidence type="ECO:0000256" key="5">
    <source>
        <dbReference type="RuleBase" id="RU004336"/>
    </source>
</evidence>
<evidence type="ECO:0000256" key="6">
    <source>
        <dbReference type="SAM" id="SignalP"/>
    </source>
</evidence>
<evidence type="ECO:0000256" key="1">
    <source>
        <dbReference type="ARBA" id="ARBA00008773"/>
    </source>
</evidence>
<dbReference type="PANTHER" id="PTHR32227">
    <property type="entry name" value="GLUCAN ENDO-1,3-BETA-GLUCOSIDASE BG1-RELATED-RELATED"/>
    <property type="match status" value="1"/>
</dbReference>
<dbReference type="Gramene" id="TraesSYM3B03G01787630.1">
    <property type="protein sequence ID" value="TraesSYM3B03G01787630.1"/>
    <property type="gene ID" value="TraesSYM3B03G01787630"/>
</dbReference>
<keyword evidence="2 5" id="KW-0378">Hydrolase</keyword>
<dbReference type="STRING" id="4565.Q1ERG0"/>
<dbReference type="Gramene" id="TraesRN3B0101324200.1">
    <property type="protein sequence ID" value="TraesRN3B0101324200.1"/>
    <property type="gene ID" value="TraesRN3B0101324200"/>
</dbReference>
<evidence type="ECO:0000313" key="7">
    <source>
        <dbReference type="EMBL" id="BAE96091.2"/>
    </source>
</evidence>
<dbReference type="SUPFAM" id="SSF51445">
    <property type="entry name" value="(Trans)glycosidases"/>
    <property type="match status" value="1"/>
</dbReference>
<dbReference type="PROSITE" id="PS00587">
    <property type="entry name" value="GLYCOSYL_HYDROL_F17"/>
    <property type="match status" value="1"/>
</dbReference>
<evidence type="ECO:0000256" key="4">
    <source>
        <dbReference type="RuleBase" id="RU004335"/>
    </source>
</evidence>
<dbReference type="BRENDA" id="3.2.1.39">
    <property type="organism ID" value="6500"/>
</dbReference>
<accession>A0A3B6FX58</accession>
<dbReference type="EMBL" id="CM022218">
    <property type="protein sequence ID" value="KAF7033098.1"/>
    <property type="molecule type" value="Genomic_DNA"/>
</dbReference>
<dbReference type="AlphaFoldDB" id="A0A3B6FX58"/>
<dbReference type="Gene3D" id="3.20.20.80">
    <property type="entry name" value="Glycosidases"/>
    <property type="match status" value="1"/>
</dbReference>
<dbReference type="Gramene" id="TraesARI3B03G01794100.1">
    <property type="protein sequence ID" value="TraesARI3B03G01794100.1"/>
    <property type="gene ID" value="TraesARI3B03G01794100"/>
</dbReference>
<dbReference type="CAZy" id="GH17">
    <property type="family name" value="Glycoside Hydrolase Family 17"/>
</dbReference>